<accession>A0A9N7ZEI2</accession>
<evidence type="ECO:0000313" key="3">
    <source>
        <dbReference type="Proteomes" id="UP001153269"/>
    </source>
</evidence>
<evidence type="ECO:0000256" key="1">
    <source>
        <dbReference type="SAM" id="MobiDB-lite"/>
    </source>
</evidence>
<feature type="compositionally biased region" description="Low complexity" evidence="1">
    <location>
        <begin position="35"/>
        <end position="45"/>
    </location>
</feature>
<comment type="caution">
    <text evidence="2">The sequence shown here is derived from an EMBL/GenBank/DDBJ whole genome shotgun (WGS) entry which is preliminary data.</text>
</comment>
<name>A0A9N7ZEI2_PLEPL</name>
<protein>
    <submittedName>
        <fullName evidence="2">Uncharacterized protein</fullName>
    </submittedName>
</protein>
<feature type="region of interest" description="Disordered" evidence="1">
    <location>
        <begin position="1"/>
        <end position="76"/>
    </location>
</feature>
<proteinExistence type="predicted"/>
<feature type="compositionally biased region" description="Basic residues" evidence="1">
    <location>
        <begin position="1"/>
        <end position="10"/>
    </location>
</feature>
<dbReference type="Proteomes" id="UP001153269">
    <property type="component" value="Unassembled WGS sequence"/>
</dbReference>
<dbReference type="EMBL" id="CADEAL010004469">
    <property type="protein sequence ID" value="CAB1460262.1"/>
    <property type="molecule type" value="Genomic_DNA"/>
</dbReference>
<sequence length="125" mass="13523">MHPGRFHRGLQRPICCGKDYGSRADTGDISPRPGPETLTLSGPLTTPQPPPSPSIPIQTVTLGQSKTSHLQKCPGKLSSTTQIDTLQISGPAVFSEQRYITLLLNYSRPAEERSGEGETDRIKPS</sequence>
<organism evidence="2 3">
    <name type="scientific">Pleuronectes platessa</name>
    <name type="common">European plaice</name>
    <dbReference type="NCBI Taxonomy" id="8262"/>
    <lineage>
        <taxon>Eukaryota</taxon>
        <taxon>Metazoa</taxon>
        <taxon>Chordata</taxon>
        <taxon>Craniata</taxon>
        <taxon>Vertebrata</taxon>
        <taxon>Euteleostomi</taxon>
        <taxon>Actinopterygii</taxon>
        <taxon>Neopterygii</taxon>
        <taxon>Teleostei</taxon>
        <taxon>Neoteleostei</taxon>
        <taxon>Acanthomorphata</taxon>
        <taxon>Carangaria</taxon>
        <taxon>Pleuronectiformes</taxon>
        <taxon>Pleuronectoidei</taxon>
        <taxon>Pleuronectidae</taxon>
        <taxon>Pleuronectes</taxon>
    </lineage>
</organism>
<gene>
    <name evidence="2" type="ORF">PLEPLA_LOCUS48113</name>
</gene>
<dbReference type="AlphaFoldDB" id="A0A9N7ZEI2"/>
<reference evidence="2" key="1">
    <citation type="submission" date="2020-03" db="EMBL/GenBank/DDBJ databases">
        <authorList>
            <person name="Weist P."/>
        </authorList>
    </citation>
    <scope>NUCLEOTIDE SEQUENCE</scope>
</reference>
<keyword evidence="3" id="KW-1185">Reference proteome</keyword>
<evidence type="ECO:0000313" key="2">
    <source>
        <dbReference type="EMBL" id="CAB1460262.1"/>
    </source>
</evidence>
<feature type="compositionally biased region" description="Polar residues" evidence="1">
    <location>
        <begin position="60"/>
        <end position="70"/>
    </location>
</feature>